<gene>
    <name evidence="1" type="ORF">SDC9_88257</name>
</gene>
<dbReference type="Gene3D" id="1.10.10.10">
    <property type="entry name" value="Winged helix-like DNA-binding domain superfamily/Winged helix DNA-binding domain"/>
    <property type="match status" value="1"/>
</dbReference>
<sequence>MTFDALPSPYNLSDVSFTYLKATFKNRLNEPEITDRDLASFGLILSDGRLTYAGALLCDQYIVSQSRIFCTRWKHLTKGTVGEDALDDKEYEGNLLSLLENAEVFIKNNSRKSWGVSEMQRDEHEDYPHSSVREALINAIIHRDYQIIGSEIHIDMYPDRVEITSPGGMPDGSKIQALDISTIPSMRRNMIISDVFGRLRIMERRGSGLSRIIDGYNDFEVKPAFYSESSYFRVTLPNKNYSVQDTAVSSFVQPRVMLSPSEEKVLELIAVNPAITGERIAENLDVSLRHAKRLLAELKEKGAIQRIGSAKSGHWEILINMPGQKHQYMSR</sequence>
<organism evidence="1">
    <name type="scientific">bioreactor metagenome</name>
    <dbReference type="NCBI Taxonomy" id="1076179"/>
    <lineage>
        <taxon>unclassified sequences</taxon>
        <taxon>metagenomes</taxon>
        <taxon>ecological metagenomes</taxon>
    </lineage>
</organism>
<proteinExistence type="predicted"/>
<accession>A0A644ZL39</accession>
<evidence type="ECO:0008006" key="2">
    <source>
        <dbReference type="Google" id="ProtNLM"/>
    </source>
</evidence>
<evidence type="ECO:0000313" key="1">
    <source>
        <dbReference type="EMBL" id="MPM41602.1"/>
    </source>
</evidence>
<reference evidence="1" key="1">
    <citation type="submission" date="2019-08" db="EMBL/GenBank/DDBJ databases">
        <authorList>
            <person name="Kucharzyk K."/>
            <person name="Murdoch R.W."/>
            <person name="Higgins S."/>
            <person name="Loffler F."/>
        </authorList>
    </citation>
    <scope>NUCLEOTIDE SEQUENCE</scope>
</reference>
<dbReference type="Pfam" id="PF13749">
    <property type="entry name" value="HATPase_c_4"/>
    <property type="match status" value="1"/>
</dbReference>
<dbReference type="SUPFAM" id="SSF46785">
    <property type="entry name" value="Winged helix' DNA-binding domain"/>
    <property type="match status" value="1"/>
</dbReference>
<dbReference type="PANTHER" id="PTHR30595">
    <property type="entry name" value="GLPR-RELATED TRANSCRIPTIONAL REPRESSOR"/>
    <property type="match status" value="1"/>
</dbReference>
<name>A0A644ZL39_9ZZZZ</name>
<protein>
    <recommendedName>
        <fullName evidence="2">ATP-dependent DNA helicase RecG C-terminal domain-containing protein</fullName>
    </recommendedName>
</protein>
<dbReference type="Gene3D" id="3.30.565.60">
    <property type="match status" value="1"/>
</dbReference>
<dbReference type="AlphaFoldDB" id="A0A644ZL39"/>
<dbReference type="PANTHER" id="PTHR30595:SF6">
    <property type="entry name" value="SCHLAFEN ALBA-2 DOMAIN-CONTAINING PROTEIN"/>
    <property type="match status" value="1"/>
</dbReference>
<dbReference type="EMBL" id="VSSQ01009428">
    <property type="protein sequence ID" value="MPM41602.1"/>
    <property type="molecule type" value="Genomic_DNA"/>
</dbReference>
<comment type="caution">
    <text evidence="1">The sequence shown here is derived from an EMBL/GenBank/DDBJ whole genome shotgun (WGS) entry which is preliminary data.</text>
</comment>
<dbReference type="InterPro" id="IPR036388">
    <property type="entry name" value="WH-like_DNA-bd_sf"/>
</dbReference>
<dbReference type="InterPro" id="IPR038475">
    <property type="entry name" value="RecG_C_sf"/>
</dbReference>
<dbReference type="InterPro" id="IPR036390">
    <property type="entry name" value="WH_DNA-bd_sf"/>
</dbReference>